<reference evidence="1 2" key="1">
    <citation type="submission" date="2021-06" db="EMBL/GenBank/DDBJ databases">
        <title>Caerostris darwini draft genome.</title>
        <authorList>
            <person name="Kono N."/>
            <person name="Arakawa K."/>
        </authorList>
    </citation>
    <scope>NUCLEOTIDE SEQUENCE [LARGE SCALE GENOMIC DNA]</scope>
</reference>
<accession>A0AAV4UX19</accession>
<sequence>MHPNSEREPAARSLIDTTAIETVKPKHSRDAPASSTGGAMDIYKQTRKEKFENASEQRVRARSPFAYRHNGNRNCQAKAFQRCARIRYFRKQKAENFPIHNPLGRTLMRSHFWKAYITASE</sequence>
<evidence type="ECO:0000313" key="2">
    <source>
        <dbReference type="Proteomes" id="UP001054837"/>
    </source>
</evidence>
<comment type="caution">
    <text evidence="1">The sequence shown here is derived from an EMBL/GenBank/DDBJ whole genome shotgun (WGS) entry which is preliminary data.</text>
</comment>
<dbReference type="EMBL" id="BPLQ01012086">
    <property type="protein sequence ID" value="GIY62451.1"/>
    <property type="molecule type" value="Genomic_DNA"/>
</dbReference>
<dbReference type="Proteomes" id="UP001054837">
    <property type="component" value="Unassembled WGS sequence"/>
</dbReference>
<proteinExistence type="predicted"/>
<dbReference type="AlphaFoldDB" id="A0AAV4UX19"/>
<evidence type="ECO:0000313" key="1">
    <source>
        <dbReference type="EMBL" id="GIY62451.1"/>
    </source>
</evidence>
<gene>
    <name evidence="1" type="ORF">CDAR_50691</name>
</gene>
<keyword evidence="2" id="KW-1185">Reference proteome</keyword>
<name>A0AAV4UX19_9ARAC</name>
<protein>
    <submittedName>
        <fullName evidence="1">Uncharacterized protein</fullName>
    </submittedName>
</protein>
<organism evidence="1 2">
    <name type="scientific">Caerostris darwini</name>
    <dbReference type="NCBI Taxonomy" id="1538125"/>
    <lineage>
        <taxon>Eukaryota</taxon>
        <taxon>Metazoa</taxon>
        <taxon>Ecdysozoa</taxon>
        <taxon>Arthropoda</taxon>
        <taxon>Chelicerata</taxon>
        <taxon>Arachnida</taxon>
        <taxon>Araneae</taxon>
        <taxon>Araneomorphae</taxon>
        <taxon>Entelegynae</taxon>
        <taxon>Araneoidea</taxon>
        <taxon>Araneidae</taxon>
        <taxon>Caerostris</taxon>
    </lineage>
</organism>